<feature type="compositionally biased region" description="Low complexity" evidence="1">
    <location>
        <begin position="394"/>
        <end position="404"/>
    </location>
</feature>
<gene>
    <name evidence="4" type="primary">LOC104215984</name>
</gene>
<dbReference type="InterPro" id="IPR044824">
    <property type="entry name" value="MAIN-like"/>
</dbReference>
<organism evidence="3 4">
    <name type="scientific">Nicotiana sylvestris</name>
    <name type="common">Wood tobacco</name>
    <name type="synonym">South American tobacco</name>
    <dbReference type="NCBI Taxonomy" id="4096"/>
    <lineage>
        <taxon>Eukaryota</taxon>
        <taxon>Viridiplantae</taxon>
        <taxon>Streptophyta</taxon>
        <taxon>Embryophyta</taxon>
        <taxon>Tracheophyta</taxon>
        <taxon>Spermatophyta</taxon>
        <taxon>Magnoliopsida</taxon>
        <taxon>eudicotyledons</taxon>
        <taxon>Gunneridae</taxon>
        <taxon>Pentapetalae</taxon>
        <taxon>asterids</taxon>
        <taxon>lamiids</taxon>
        <taxon>Solanales</taxon>
        <taxon>Solanaceae</taxon>
        <taxon>Nicotianoideae</taxon>
        <taxon>Nicotianeae</taxon>
        <taxon>Nicotiana</taxon>
    </lineage>
</organism>
<reference evidence="4" key="2">
    <citation type="submission" date="2025-08" db="UniProtKB">
        <authorList>
            <consortium name="RefSeq"/>
        </authorList>
    </citation>
    <scope>IDENTIFICATION</scope>
    <source>
        <tissue evidence="4">Leaf</tissue>
    </source>
</reference>
<evidence type="ECO:0000313" key="3">
    <source>
        <dbReference type="Proteomes" id="UP000189701"/>
    </source>
</evidence>
<accession>A0A1U7V7W9</accession>
<feature type="compositionally biased region" description="Low complexity" evidence="1">
    <location>
        <begin position="345"/>
        <end position="363"/>
    </location>
</feature>
<protein>
    <submittedName>
        <fullName evidence="4">Uncharacterized protein LOC104215984</fullName>
    </submittedName>
</protein>
<feature type="compositionally biased region" description="Gly residues" evidence="1">
    <location>
        <begin position="248"/>
        <end position="262"/>
    </location>
</feature>
<dbReference type="GO" id="GO:0010073">
    <property type="term" value="P:meristem maintenance"/>
    <property type="evidence" value="ECO:0007669"/>
    <property type="project" value="InterPro"/>
</dbReference>
<dbReference type="RefSeq" id="XP_009764237.1">
    <property type="nucleotide sequence ID" value="XM_009765935.1"/>
</dbReference>
<dbReference type="PANTHER" id="PTHR46033">
    <property type="entry name" value="PROTEIN MAIN-LIKE 2"/>
    <property type="match status" value="1"/>
</dbReference>
<dbReference type="Proteomes" id="UP000189701">
    <property type="component" value="Unplaced"/>
</dbReference>
<dbReference type="AlphaFoldDB" id="A0A1U7V7W9"/>
<dbReference type="PANTHER" id="PTHR46033:SF8">
    <property type="entry name" value="PROTEIN MAINTENANCE OF MERISTEMS-LIKE"/>
    <property type="match status" value="1"/>
</dbReference>
<proteinExistence type="predicted"/>
<name>A0A1U7V7W9_NICSY</name>
<dbReference type="Pfam" id="PF10536">
    <property type="entry name" value="PMD"/>
    <property type="match status" value="1"/>
</dbReference>
<evidence type="ECO:0000259" key="2">
    <source>
        <dbReference type="Pfam" id="PF10536"/>
    </source>
</evidence>
<reference evidence="3" key="1">
    <citation type="journal article" date="2013" name="Genome Biol.">
        <title>Reference genomes and transcriptomes of Nicotiana sylvestris and Nicotiana tomentosiformis.</title>
        <authorList>
            <person name="Sierro N."/>
            <person name="Battey J.N."/>
            <person name="Ouadi S."/>
            <person name="Bovet L."/>
            <person name="Goepfert S."/>
            <person name="Bakaher N."/>
            <person name="Peitsch M.C."/>
            <person name="Ivanov N.V."/>
        </authorList>
    </citation>
    <scope>NUCLEOTIDE SEQUENCE [LARGE SCALE GENOMIC DNA]</scope>
</reference>
<feature type="compositionally biased region" description="Basic and acidic residues" evidence="1">
    <location>
        <begin position="405"/>
        <end position="414"/>
    </location>
</feature>
<feature type="compositionally biased region" description="Low complexity" evidence="1">
    <location>
        <begin position="238"/>
        <end position="247"/>
    </location>
</feature>
<feature type="region of interest" description="Disordered" evidence="1">
    <location>
        <begin position="334"/>
        <end position="368"/>
    </location>
</feature>
<evidence type="ECO:0000256" key="1">
    <source>
        <dbReference type="SAM" id="MobiDB-lite"/>
    </source>
</evidence>
<dbReference type="InterPro" id="IPR019557">
    <property type="entry name" value="AminoTfrase-like_pln_mobile"/>
</dbReference>
<sequence length="414" mass="45567">MALIKRWRPETHTFHLPISEATVTLQDVEVLHGLLVDGLAVSLPLDMREMTRGMYLDTLQRLTAFRPEDETILHGASRFPLTTIRLWLEEMHPLIDDDIPDYHVDRYTSFYYTCAGRALAPSVWAWERFLQFQPPLPPLVSVVPPELLPLARRWVLRQGHTRENEAHHNLSLCRDILGLLDGAQAIGLHLVHQLGTADATACRRSCIRFVGVWPAENYHRGRPVVRARGRGRDRAVPRGRVVPQGRGAPQGCGGRRGVGPQQGGVEAPNEEVGADLPGYIPQPDEHPSSMPSYSLQLALPASQVTLSDPLLITGTSFTGDWEQFFSGLSTAVEDRPTRDVDSGRKLSLGSSSSGAVDLSQASSHPVTEATLCDAEDTTDAYIQEYDKTMVADRPTTPSTDPASSTDDHAATILI</sequence>
<feature type="compositionally biased region" description="Basic and acidic residues" evidence="1">
    <location>
        <begin position="334"/>
        <end position="344"/>
    </location>
</feature>
<feature type="region of interest" description="Disordered" evidence="1">
    <location>
        <begin position="228"/>
        <end position="268"/>
    </location>
</feature>
<feature type="region of interest" description="Disordered" evidence="1">
    <location>
        <begin position="388"/>
        <end position="414"/>
    </location>
</feature>
<keyword evidence="3" id="KW-1185">Reference proteome</keyword>
<evidence type="ECO:0000313" key="4">
    <source>
        <dbReference type="RefSeq" id="XP_009764237.1"/>
    </source>
</evidence>
<feature type="domain" description="Aminotransferase-like plant mobile" evidence="2">
    <location>
        <begin position="1"/>
        <end position="64"/>
    </location>
</feature>